<dbReference type="InterPro" id="IPR042197">
    <property type="entry name" value="Apaf_helical"/>
</dbReference>
<dbReference type="FunFam" id="1.10.8.430:FF:000003">
    <property type="entry name" value="Probable disease resistance protein At5g66910"/>
    <property type="match status" value="1"/>
</dbReference>
<dbReference type="Pfam" id="PF23598">
    <property type="entry name" value="LRR_14"/>
    <property type="match status" value="1"/>
</dbReference>
<evidence type="ECO:0000256" key="7">
    <source>
        <dbReference type="SAM" id="Coils"/>
    </source>
</evidence>
<keyword evidence="12" id="KW-1185">Reference proteome</keyword>
<feature type="coiled-coil region" evidence="7">
    <location>
        <begin position="68"/>
        <end position="95"/>
    </location>
</feature>
<dbReference type="SMART" id="SM00369">
    <property type="entry name" value="LRR_TYP"/>
    <property type="match status" value="3"/>
</dbReference>
<gene>
    <name evidence="11" type="ORF">DVH24_003475</name>
</gene>
<evidence type="ECO:0000256" key="1">
    <source>
        <dbReference type="ARBA" id="ARBA00008894"/>
    </source>
</evidence>
<keyword evidence="6" id="KW-0067">ATP-binding</keyword>
<dbReference type="InterPro" id="IPR036388">
    <property type="entry name" value="WH-like_DNA-bd_sf"/>
</dbReference>
<feature type="domain" description="Disease resistance R13L4/SHOC-2-like LRR" evidence="10">
    <location>
        <begin position="513"/>
        <end position="692"/>
    </location>
</feature>
<dbReference type="Pfam" id="PF00931">
    <property type="entry name" value="NB-ARC"/>
    <property type="match status" value="1"/>
</dbReference>
<dbReference type="SUPFAM" id="SSF52058">
    <property type="entry name" value="L domain-like"/>
    <property type="match status" value="1"/>
</dbReference>
<dbReference type="InterPro" id="IPR003591">
    <property type="entry name" value="Leu-rich_rpt_typical-subtyp"/>
</dbReference>
<comment type="similarity">
    <text evidence="1">Belongs to the disease resistance NB-LRR family.</text>
</comment>
<dbReference type="GO" id="GO:0005524">
    <property type="term" value="F:ATP binding"/>
    <property type="evidence" value="ECO:0007669"/>
    <property type="project" value="UniProtKB-KW"/>
</dbReference>
<dbReference type="Gene3D" id="3.80.10.10">
    <property type="entry name" value="Ribonuclease Inhibitor"/>
    <property type="match status" value="2"/>
</dbReference>
<keyword evidence="5" id="KW-0611">Plant defense</keyword>
<feature type="domain" description="NB-ARC" evidence="8">
    <location>
        <begin position="170"/>
        <end position="332"/>
    </location>
</feature>
<dbReference type="Pfam" id="PF23247">
    <property type="entry name" value="LRR_RPS2"/>
    <property type="match status" value="1"/>
</dbReference>
<keyword evidence="3" id="KW-0677">Repeat</keyword>
<dbReference type="PANTHER" id="PTHR33463">
    <property type="entry name" value="NB-ARC DOMAIN-CONTAINING PROTEIN-RELATED"/>
    <property type="match status" value="1"/>
</dbReference>
<evidence type="ECO:0000256" key="5">
    <source>
        <dbReference type="ARBA" id="ARBA00022821"/>
    </source>
</evidence>
<evidence type="ECO:0000256" key="3">
    <source>
        <dbReference type="ARBA" id="ARBA00022737"/>
    </source>
</evidence>
<evidence type="ECO:0000256" key="4">
    <source>
        <dbReference type="ARBA" id="ARBA00022741"/>
    </source>
</evidence>
<dbReference type="GO" id="GO:0006952">
    <property type="term" value="P:defense response"/>
    <property type="evidence" value="ECO:0007669"/>
    <property type="project" value="UniProtKB-KW"/>
</dbReference>
<organism evidence="11 12">
    <name type="scientific">Malus domestica</name>
    <name type="common">Apple</name>
    <name type="synonym">Pyrus malus</name>
    <dbReference type="NCBI Taxonomy" id="3750"/>
    <lineage>
        <taxon>Eukaryota</taxon>
        <taxon>Viridiplantae</taxon>
        <taxon>Streptophyta</taxon>
        <taxon>Embryophyta</taxon>
        <taxon>Tracheophyta</taxon>
        <taxon>Spermatophyta</taxon>
        <taxon>Magnoliopsida</taxon>
        <taxon>eudicotyledons</taxon>
        <taxon>Gunneridae</taxon>
        <taxon>Pentapetalae</taxon>
        <taxon>rosids</taxon>
        <taxon>fabids</taxon>
        <taxon>Rosales</taxon>
        <taxon>Rosaceae</taxon>
        <taxon>Amygdaloideae</taxon>
        <taxon>Maleae</taxon>
        <taxon>Malus</taxon>
    </lineage>
</organism>
<dbReference type="InterPro" id="IPR050905">
    <property type="entry name" value="Plant_NBS-LRR"/>
</dbReference>
<evidence type="ECO:0000256" key="6">
    <source>
        <dbReference type="ARBA" id="ARBA00022840"/>
    </source>
</evidence>
<comment type="caution">
    <text evidence="11">The sequence shown here is derived from an EMBL/GenBank/DDBJ whole genome shotgun (WGS) entry which is preliminary data.</text>
</comment>
<feature type="domain" description="Disease resistance protein At4g27190-like leucine-rich repeats" evidence="9">
    <location>
        <begin position="810"/>
        <end position="925"/>
    </location>
</feature>
<keyword evidence="7" id="KW-0175">Coiled coil</keyword>
<dbReference type="PANTHER" id="PTHR33463:SF202">
    <property type="entry name" value="NB-ARC DOMAIN-CONTAINING PROTEIN"/>
    <property type="match status" value="1"/>
</dbReference>
<dbReference type="Proteomes" id="UP000290289">
    <property type="component" value="Chromosome 11"/>
</dbReference>
<dbReference type="InterPro" id="IPR027417">
    <property type="entry name" value="P-loop_NTPase"/>
</dbReference>
<evidence type="ECO:0000259" key="8">
    <source>
        <dbReference type="Pfam" id="PF00931"/>
    </source>
</evidence>
<name>A0A498ILM4_MALDO</name>
<dbReference type="PRINTS" id="PR00364">
    <property type="entry name" value="DISEASERSIST"/>
</dbReference>
<keyword evidence="4" id="KW-0547">Nucleotide-binding</keyword>
<dbReference type="AlphaFoldDB" id="A0A498ILM4"/>
<dbReference type="Gene3D" id="1.10.8.430">
    <property type="entry name" value="Helical domain of apoptotic protease-activating factors"/>
    <property type="match status" value="1"/>
</dbReference>
<evidence type="ECO:0000259" key="10">
    <source>
        <dbReference type="Pfam" id="PF23598"/>
    </source>
</evidence>
<reference evidence="11 12" key="1">
    <citation type="submission" date="2018-10" db="EMBL/GenBank/DDBJ databases">
        <title>A high-quality apple genome assembly.</title>
        <authorList>
            <person name="Hu J."/>
        </authorList>
    </citation>
    <scope>NUCLEOTIDE SEQUENCE [LARGE SCALE GENOMIC DNA]</scope>
    <source>
        <strain evidence="12">cv. HFTH1</strain>
        <tissue evidence="11">Young leaf</tissue>
    </source>
</reference>
<dbReference type="EMBL" id="RDQH01000337">
    <property type="protein sequence ID" value="RXH82977.1"/>
    <property type="molecule type" value="Genomic_DNA"/>
</dbReference>
<evidence type="ECO:0000313" key="12">
    <source>
        <dbReference type="Proteomes" id="UP000290289"/>
    </source>
</evidence>
<dbReference type="GO" id="GO:0043531">
    <property type="term" value="F:ADP binding"/>
    <property type="evidence" value="ECO:0007669"/>
    <property type="project" value="InterPro"/>
</dbReference>
<dbReference type="Gene3D" id="1.10.10.10">
    <property type="entry name" value="Winged helix-like DNA-binding domain superfamily/Winged helix DNA-binding domain"/>
    <property type="match status" value="1"/>
</dbReference>
<evidence type="ECO:0000259" key="9">
    <source>
        <dbReference type="Pfam" id="PF23247"/>
    </source>
</evidence>
<evidence type="ECO:0000256" key="2">
    <source>
        <dbReference type="ARBA" id="ARBA00022614"/>
    </source>
</evidence>
<dbReference type="Gene3D" id="3.40.50.300">
    <property type="entry name" value="P-loop containing nucleotide triphosphate hydrolases"/>
    <property type="match status" value="1"/>
</dbReference>
<accession>A0A498ILM4</accession>
<dbReference type="InterPro" id="IPR032675">
    <property type="entry name" value="LRR_dom_sf"/>
</dbReference>
<dbReference type="FunFam" id="3.40.50.300:FF:001091">
    <property type="entry name" value="Probable disease resistance protein At1g61300"/>
    <property type="match status" value="1"/>
</dbReference>
<dbReference type="STRING" id="3750.A0A498ILM4"/>
<dbReference type="SUPFAM" id="SSF52540">
    <property type="entry name" value="P-loop containing nucleoside triphosphate hydrolases"/>
    <property type="match status" value="1"/>
</dbReference>
<sequence>MQEIVGAIIEASRCVGNFTLSLLSTLRKFRKNIQTLKYEQQKLSRCKYGKIEEVNLSRLEGKHPPWQVMDWLERVEKIEREVEGIEHESRLLLEADPVDAPCGLGCMLDSNMRRKYQLSKAAAKKRDEVRKLTEESCNLPPMEDRKPSDIAVEHILAPSLVGQKAPEILKQLMELLAVKEITRISVYGMGGSGKTTLVKTLNNQLESCGRELFDMVIWVPVSNDLDMKKVQSRIAERLNLALNAEESTERRASKLQQVLKSGKRFLFILDDVWEKIDLHSVGIPQGDGQANCKIVLTTRNLDVCREMMTDKALKMELLTDEESWTLFAQNAGNVVELEDINPLAKEIARECGGLPLAIETMGKSMRDKTMIQLWRNALCQLKLSEPHFGSLDKVYLRLQLSYNALPSKIYKSCFLSCSLFPENFSIQIRELILLWLSDGIIGERQTLEESINDGHAKLEYLKDCCMLEQGEGIGTVKMHSILREVAIWISSNEKETGFFSSPVQGMLKLKKSVRRASFMSNSIKSLPAQLLGGSDLTVLFLHCNPLNRIPDGFFQEHRVLRFLNLSSTLITSLPSSILQLRELHTLLLRDCHALELLPPLGALYKLQVLDLYGTRIRKLPKDMGKLIHLRDLNLSHTRFLQVIAYGSMLGLISLEVLDMSFSGYKWDVKRNAGRGAAFDELLSLRRLSVVHIRLNTVDCVALDSACPWFGRLKEYTIQIGPNSIYLPTQHEKRVILRGVDLLQRGLEGLLYTASALDLFTCGGISSLSDIITNKSVCGLPNLKSLTISNCDCITTLLVGETTLRSTLPNLEHLTLSHLDNLATLLDNIVPRRSLGNLKTIKVEGCRLLKNLISFSLLRLVSNLEEIKVSHCRRMKQVIAKDFYEKIPKLRTIEVRDMESLSTICSRGAELSALERIVVSNCPRVVKLPFTARDALTIKEIRGDLNWWTGLKWQNREDKISLQQRFQAHEDGRMHKSQKQFAGFISLCEDAYKVVSKSKNKFQKQFIGFISLFVSVVC</sequence>
<evidence type="ECO:0000313" key="11">
    <source>
        <dbReference type="EMBL" id="RXH82977.1"/>
    </source>
</evidence>
<dbReference type="InterPro" id="IPR002182">
    <property type="entry name" value="NB-ARC"/>
</dbReference>
<keyword evidence="2" id="KW-0433">Leucine-rich repeat</keyword>
<proteinExistence type="inferred from homology"/>
<dbReference type="InterPro" id="IPR057135">
    <property type="entry name" value="At4g27190-like_LRR"/>
</dbReference>
<protein>
    <submittedName>
        <fullName evidence="11">Uncharacterized protein</fullName>
    </submittedName>
</protein>
<dbReference type="InterPro" id="IPR055414">
    <property type="entry name" value="LRR_R13L4/SHOC2-like"/>
</dbReference>